<dbReference type="Gene3D" id="6.10.250.1580">
    <property type="match status" value="1"/>
</dbReference>
<evidence type="ECO:0000256" key="12">
    <source>
        <dbReference type="ARBA" id="ARBA00037847"/>
    </source>
</evidence>
<comment type="similarity">
    <text evidence="1 13 14">Belongs to the ATPase B chain family.</text>
</comment>
<keyword evidence="3 13" id="KW-1003">Cell membrane</keyword>
<evidence type="ECO:0000256" key="2">
    <source>
        <dbReference type="ARBA" id="ARBA00022448"/>
    </source>
</evidence>
<comment type="caution">
    <text evidence="16">The sequence shown here is derived from an EMBL/GenBank/DDBJ whole genome shotgun (WGS) entry which is preliminary data.</text>
</comment>
<dbReference type="EMBL" id="VIGC01000007">
    <property type="protein sequence ID" value="TQE96632.1"/>
    <property type="molecule type" value="Genomic_DNA"/>
</dbReference>
<evidence type="ECO:0000256" key="4">
    <source>
        <dbReference type="ARBA" id="ARBA00022547"/>
    </source>
</evidence>
<dbReference type="Proteomes" id="UP000317371">
    <property type="component" value="Unassembled WGS sequence"/>
</dbReference>
<dbReference type="RefSeq" id="WP_141609374.1">
    <property type="nucleotide sequence ID" value="NZ_VIGC02000007.1"/>
</dbReference>
<dbReference type="Pfam" id="PF00430">
    <property type="entry name" value="ATP-synt_B"/>
    <property type="match status" value="1"/>
</dbReference>
<comment type="function">
    <text evidence="13">Component of the F(0) channel, it forms part of the peripheral stalk, linking F(1) to F(0).</text>
</comment>
<keyword evidence="5 13" id="KW-0812">Transmembrane</keyword>
<keyword evidence="8 13" id="KW-0406">Ion transport</keyword>
<feature type="coiled-coil region" evidence="15">
    <location>
        <begin position="34"/>
        <end position="134"/>
    </location>
</feature>
<dbReference type="InterPro" id="IPR005864">
    <property type="entry name" value="ATP_synth_F0_bsu_bac"/>
</dbReference>
<dbReference type="GO" id="GO:0046961">
    <property type="term" value="F:proton-transporting ATPase activity, rotational mechanism"/>
    <property type="evidence" value="ECO:0007669"/>
    <property type="project" value="TreeGrafter"/>
</dbReference>
<dbReference type="InterPro" id="IPR002146">
    <property type="entry name" value="ATP_synth_b/b'su_bac/chlpt"/>
</dbReference>
<keyword evidence="10 13" id="KW-0066">ATP synthesis</keyword>
<evidence type="ECO:0000256" key="15">
    <source>
        <dbReference type="SAM" id="Coils"/>
    </source>
</evidence>
<keyword evidence="7 13" id="KW-1133">Transmembrane helix</keyword>
<comment type="subunit">
    <text evidence="13">F-type ATPases have 2 components, F(1) - the catalytic core - and F(0) - the membrane proton channel. F(1) has five subunits: alpha(3), beta(3), gamma(1), delta(1), epsilon(1). F(0) has three main subunits: a(1), b(2) and c(10-14). The alpha and beta chains form an alternating ring which encloses part of the gamma chain. F(1) is attached to F(0) by a central stalk formed by the gamma and epsilon chains, while a peripheral stalk is formed by the delta and b chains.</text>
</comment>
<reference evidence="16 17" key="1">
    <citation type="submission" date="2019-06" db="EMBL/GenBank/DDBJ databases">
        <title>Genome sequence of Litorilinea aerophila BAA-2444.</title>
        <authorList>
            <person name="Maclea K.S."/>
            <person name="Maurais E.G."/>
            <person name="Iannazzi L.C."/>
        </authorList>
    </citation>
    <scope>NUCLEOTIDE SEQUENCE [LARGE SCALE GENOMIC DNA]</scope>
    <source>
        <strain evidence="16 17">ATCC BAA-2444</strain>
    </source>
</reference>
<comment type="subcellular location">
    <subcellularLocation>
        <location evidence="13">Cell membrane</location>
        <topology evidence="13">Single-pass membrane protein</topology>
    </subcellularLocation>
    <subcellularLocation>
        <location evidence="12">Endomembrane system</location>
        <topology evidence="12">Single-pass membrane protein</topology>
    </subcellularLocation>
</comment>
<dbReference type="InterPro" id="IPR028987">
    <property type="entry name" value="ATP_synth_B-like_membr_sf"/>
</dbReference>
<evidence type="ECO:0000256" key="14">
    <source>
        <dbReference type="RuleBase" id="RU003848"/>
    </source>
</evidence>
<dbReference type="HAMAP" id="MF_01398">
    <property type="entry name" value="ATP_synth_b_bprime"/>
    <property type="match status" value="1"/>
</dbReference>
<accession>A0A540VIT3</accession>
<dbReference type="OrthoDB" id="163094at2"/>
<evidence type="ECO:0000256" key="5">
    <source>
        <dbReference type="ARBA" id="ARBA00022692"/>
    </source>
</evidence>
<keyword evidence="17" id="KW-1185">Reference proteome</keyword>
<dbReference type="GO" id="GO:0012505">
    <property type="term" value="C:endomembrane system"/>
    <property type="evidence" value="ECO:0007669"/>
    <property type="project" value="UniProtKB-SubCell"/>
</dbReference>
<name>A0A540VIT3_9CHLR</name>
<sequence>MDQLGISPGLLVSQIVNFILLMVILRVTLYQPVLRMLDQRKERIAQSMKDAERVSAAAQEAEQEKARVLEEARREAQEIRAQATRDAERIAQDIRARAEQEATEIRMKAQQEARQQVEAALADANKQIADLAILATEQLLGRELANKDEQARFVAEFLAQQSGSGAS</sequence>
<dbReference type="InterPro" id="IPR050059">
    <property type="entry name" value="ATP_synthase_B_chain"/>
</dbReference>
<dbReference type="AlphaFoldDB" id="A0A540VIT3"/>
<dbReference type="PANTHER" id="PTHR33445">
    <property type="entry name" value="ATP SYNTHASE SUBUNIT B', CHLOROPLASTIC"/>
    <property type="match status" value="1"/>
</dbReference>
<evidence type="ECO:0000313" key="17">
    <source>
        <dbReference type="Proteomes" id="UP000317371"/>
    </source>
</evidence>
<dbReference type="NCBIfam" id="TIGR01144">
    <property type="entry name" value="ATP_synt_b"/>
    <property type="match status" value="1"/>
</dbReference>
<evidence type="ECO:0000256" key="1">
    <source>
        <dbReference type="ARBA" id="ARBA00005513"/>
    </source>
</evidence>
<gene>
    <name evidence="13 16" type="primary">atpF</name>
    <name evidence="16" type="ORF">FKZ61_07000</name>
</gene>
<dbReference type="GO" id="GO:0045259">
    <property type="term" value="C:proton-transporting ATP synthase complex"/>
    <property type="evidence" value="ECO:0007669"/>
    <property type="project" value="UniProtKB-KW"/>
</dbReference>
<protein>
    <recommendedName>
        <fullName evidence="13">ATP synthase subunit b</fullName>
    </recommendedName>
    <alternativeName>
        <fullName evidence="13">ATP synthase F(0) sector subunit b</fullName>
    </alternativeName>
    <alternativeName>
        <fullName evidence="13">ATPase subunit I</fullName>
    </alternativeName>
    <alternativeName>
        <fullName evidence="13">F-type ATPase subunit b</fullName>
        <shortName evidence="13">F-ATPase subunit b</shortName>
    </alternativeName>
</protein>
<dbReference type="GO" id="GO:0046933">
    <property type="term" value="F:proton-transporting ATP synthase activity, rotational mechanism"/>
    <property type="evidence" value="ECO:0007669"/>
    <property type="project" value="UniProtKB-UniRule"/>
</dbReference>
<dbReference type="PANTHER" id="PTHR33445:SF1">
    <property type="entry name" value="ATP SYNTHASE SUBUNIT B"/>
    <property type="match status" value="1"/>
</dbReference>
<dbReference type="InParanoid" id="A0A540VIT3"/>
<keyword evidence="4 13" id="KW-0138">CF(0)</keyword>
<evidence type="ECO:0000256" key="8">
    <source>
        <dbReference type="ARBA" id="ARBA00023065"/>
    </source>
</evidence>
<evidence type="ECO:0000256" key="7">
    <source>
        <dbReference type="ARBA" id="ARBA00022989"/>
    </source>
</evidence>
<comment type="function">
    <text evidence="11 13">F(1)F(0) ATP synthase produces ATP from ADP in the presence of a proton or sodium gradient. F-type ATPases consist of two structural domains, F(1) containing the extramembraneous catalytic core and F(0) containing the membrane proton channel, linked together by a central stalk and a peripheral stalk. During catalysis, ATP synthesis in the catalytic domain of F(1) is coupled via a rotary mechanism of the central stalk subunits to proton translocation.</text>
</comment>
<keyword evidence="6 13" id="KW-0375">Hydrogen ion transport</keyword>
<evidence type="ECO:0000313" key="16">
    <source>
        <dbReference type="EMBL" id="TQE96632.1"/>
    </source>
</evidence>
<keyword evidence="15" id="KW-0175">Coiled coil</keyword>
<evidence type="ECO:0000256" key="11">
    <source>
        <dbReference type="ARBA" id="ARBA00025198"/>
    </source>
</evidence>
<keyword evidence="9 13" id="KW-0472">Membrane</keyword>
<keyword evidence="2 13" id="KW-0813">Transport</keyword>
<evidence type="ECO:0000256" key="9">
    <source>
        <dbReference type="ARBA" id="ARBA00023136"/>
    </source>
</evidence>
<proteinExistence type="inferred from homology"/>
<evidence type="ECO:0000256" key="3">
    <source>
        <dbReference type="ARBA" id="ARBA00022475"/>
    </source>
</evidence>
<dbReference type="SUPFAM" id="SSF81573">
    <property type="entry name" value="F1F0 ATP synthase subunit B, membrane domain"/>
    <property type="match status" value="1"/>
</dbReference>
<dbReference type="GO" id="GO:0005886">
    <property type="term" value="C:plasma membrane"/>
    <property type="evidence" value="ECO:0007669"/>
    <property type="project" value="UniProtKB-SubCell"/>
</dbReference>
<evidence type="ECO:0000256" key="13">
    <source>
        <dbReference type="HAMAP-Rule" id="MF_01398"/>
    </source>
</evidence>
<evidence type="ECO:0000256" key="6">
    <source>
        <dbReference type="ARBA" id="ARBA00022781"/>
    </source>
</evidence>
<dbReference type="CDD" id="cd06503">
    <property type="entry name" value="ATP-synt_Fo_b"/>
    <property type="match status" value="1"/>
</dbReference>
<organism evidence="16 17">
    <name type="scientific">Litorilinea aerophila</name>
    <dbReference type="NCBI Taxonomy" id="1204385"/>
    <lineage>
        <taxon>Bacteria</taxon>
        <taxon>Bacillati</taxon>
        <taxon>Chloroflexota</taxon>
        <taxon>Caldilineae</taxon>
        <taxon>Caldilineales</taxon>
        <taxon>Caldilineaceae</taxon>
        <taxon>Litorilinea</taxon>
    </lineage>
</organism>
<evidence type="ECO:0000256" key="10">
    <source>
        <dbReference type="ARBA" id="ARBA00023310"/>
    </source>
</evidence>
<feature type="transmembrane region" description="Helical" evidence="13">
    <location>
        <begin position="6"/>
        <end position="29"/>
    </location>
</feature>